<feature type="binding site" evidence="12 13">
    <location>
        <position position="284"/>
    </location>
    <ligand>
        <name>L-serine</name>
        <dbReference type="ChEBI" id="CHEBI:33384"/>
    </ligand>
</feature>
<reference evidence="18" key="1">
    <citation type="journal article" date="2010" name="Stand. Genomic Sci.">
        <title>Complete genome sequence of Syntrophothermus lipocalidus type strain (TGB-C1T).</title>
        <authorList>
            <consortium name="US DOE Joint Genome Institute (JGI-PGF)"/>
            <person name="Djao O."/>
            <person name="Zhang X."/>
            <person name="Lucas S."/>
            <person name="Lapidus A."/>
            <person name="Glavina Del Rio T."/>
            <person name="Nolan M."/>
            <person name="Tice H."/>
            <person name="Cheng J."/>
            <person name="Han C."/>
            <person name="Tapia R."/>
            <person name="Goodwin L."/>
            <person name="Pitluck S."/>
            <person name="Liolios K."/>
            <person name="Ivanova N."/>
            <person name="Mavromatis K."/>
            <person name="Mikhailova N."/>
            <person name="Ovchinnikova G."/>
            <person name="Pati A."/>
            <person name="Brambilla E."/>
            <person name="Chen A."/>
            <person name="Palaniappan K."/>
            <person name="Land M."/>
            <person name="Hauser L."/>
            <person name="Chang Y."/>
            <person name="Jeffries C."/>
            <person name="Rohde M."/>
            <person name="Sikorski J."/>
            <person name="Spring S."/>
            <person name="Goker M."/>
            <person name="Detter J."/>
            <person name="Woyke T."/>
            <person name="Bristow J."/>
            <person name="Eisen J."/>
            <person name="Markowitz V."/>
            <person name="Hugenholtz P."/>
            <person name="Kyrpides N."/>
            <person name="Klenk H."/>
        </authorList>
    </citation>
    <scope>NUCLEOTIDE SEQUENCE [LARGE SCALE GENOMIC DNA]</scope>
    <source>
        <strain evidence="18">DSM 12680 / TGB-C1</strain>
    </source>
</reference>
<dbReference type="PANTHER" id="PTHR43697">
    <property type="entry name" value="SERYL-TRNA SYNTHETASE"/>
    <property type="match status" value="1"/>
</dbReference>
<evidence type="ECO:0000256" key="14">
    <source>
        <dbReference type="PIRSR" id="PIRSR001529-2"/>
    </source>
</evidence>
<evidence type="ECO:0000256" key="2">
    <source>
        <dbReference type="ARBA" id="ARBA00005045"/>
    </source>
</evidence>
<dbReference type="GO" id="GO:0005524">
    <property type="term" value="F:ATP binding"/>
    <property type="evidence" value="ECO:0007669"/>
    <property type="project" value="UniProtKB-UniRule"/>
</dbReference>
<feature type="binding site" evidence="13">
    <location>
        <position position="382"/>
    </location>
    <ligand>
        <name>L-serine</name>
        <dbReference type="ChEBI" id="CHEBI:33384"/>
    </ligand>
</feature>
<dbReference type="HAMAP" id="MF_00176">
    <property type="entry name" value="Ser_tRNA_synth_type1"/>
    <property type="match status" value="1"/>
</dbReference>
<protein>
    <recommendedName>
        <fullName evidence="12">Serine--tRNA ligase</fullName>
        <ecNumber evidence="12">6.1.1.11</ecNumber>
    </recommendedName>
    <alternativeName>
        <fullName evidence="12">Seryl-tRNA synthetase</fullName>
        <shortName evidence="12">SerRS</shortName>
    </alternativeName>
    <alternativeName>
        <fullName evidence="12">Seryl-tRNA(Ser/Sec) synthetase</fullName>
    </alternativeName>
</protein>
<evidence type="ECO:0000256" key="3">
    <source>
        <dbReference type="ARBA" id="ARBA00010728"/>
    </source>
</evidence>
<feature type="domain" description="Aminoacyl-transfer RNA synthetases class-II family profile" evidence="16">
    <location>
        <begin position="169"/>
        <end position="409"/>
    </location>
</feature>
<evidence type="ECO:0000256" key="9">
    <source>
        <dbReference type="ARBA" id="ARBA00023146"/>
    </source>
</evidence>
<feature type="binding site" evidence="12 14">
    <location>
        <begin position="261"/>
        <end position="263"/>
    </location>
    <ligand>
        <name>ATP</name>
        <dbReference type="ChEBI" id="CHEBI:30616"/>
    </ligand>
</feature>
<comment type="domain">
    <text evidence="12">Consists of two distinct domains, a catalytic core and a N-terminal extension that is involved in tRNA binding.</text>
</comment>
<evidence type="ECO:0000256" key="5">
    <source>
        <dbReference type="ARBA" id="ARBA00022598"/>
    </source>
</evidence>
<keyword evidence="6 12" id="KW-0547">Nucleotide-binding</keyword>
<feature type="binding site" evidence="12 14">
    <location>
        <begin position="348"/>
        <end position="351"/>
    </location>
    <ligand>
        <name>ATP</name>
        <dbReference type="ChEBI" id="CHEBI:30616"/>
    </ligand>
</feature>
<evidence type="ECO:0000313" key="18">
    <source>
        <dbReference type="Proteomes" id="UP000000378"/>
    </source>
</evidence>
<dbReference type="Proteomes" id="UP000000378">
    <property type="component" value="Chromosome"/>
</dbReference>
<dbReference type="PANTHER" id="PTHR43697:SF1">
    <property type="entry name" value="SERINE--TRNA LIGASE"/>
    <property type="match status" value="1"/>
</dbReference>
<dbReference type="PRINTS" id="PR00981">
    <property type="entry name" value="TRNASYNTHSER"/>
</dbReference>
<dbReference type="SUPFAM" id="SSF55681">
    <property type="entry name" value="Class II aaRS and biotin synthetases"/>
    <property type="match status" value="1"/>
</dbReference>
<dbReference type="PIRSF" id="PIRSF001529">
    <property type="entry name" value="Ser-tRNA-synth_IIa"/>
    <property type="match status" value="1"/>
</dbReference>
<dbReference type="AlphaFoldDB" id="D7CIF4"/>
<name>D7CIF4_SYNLT</name>
<gene>
    <name evidence="12" type="primary">serS</name>
    <name evidence="17" type="ordered locus">Slip_0011</name>
</gene>
<dbReference type="EC" id="6.1.1.11" evidence="12"/>
<keyword evidence="8 12" id="KW-0648">Protein biosynthesis</keyword>
<dbReference type="GO" id="GO:0140096">
    <property type="term" value="F:catalytic activity, acting on a protein"/>
    <property type="evidence" value="ECO:0007669"/>
    <property type="project" value="UniProtKB-ARBA"/>
</dbReference>
<dbReference type="eggNOG" id="COG0172">
    <property type="taxonomic scope" value="Bacteria"/>
</dbReference>
<evidence type="ECO:0000256" key="13">
    <source>
        <dbReference type="PIRSR" id="PIRSR001529-1"/>
    </source>
</evidence>
<dbReference type="GO" id="GO:0004828">
    <property type="term" value="F:serine-tRNA ligase activity"/>
    <property type="evidence" value="ECO:0007669"/>
    <property type="project" value="UniProtKB-UniRule"/>
</dbReference>
<reference evidence="17 18" key="2">
    <citation type="journal article" date="2010" name="Stand. Genomic Sci.">
        <title>Complete genome sequence of Syntrophothermus lipocalidus type strain (TGB-C1).</title>
        <authorList>
            <person name="Djao O.D."/>
            <person name="Zhang X."/>
            <person name="Lucas S."/>
            <person name="Lapidus A."/>
            <person name="Del Rio T.G."/>
            <person name="Nolan M."/>
            <person name="Tice H."/>
            <person name="Cheng J.F."/>
            <person name="Han C."/>
            <person name="Tapia R."/>
            <person name="Goodwin L."/>
            <person name="Pitluck S."/>
            <person name="Liolios K."/>
            <person name="Ivanova N."/>
            <person name="Mavromatis K."/>
            <person name="Mikhailova N."/>
            <person name="Ovchinnikova G."/>
            <person name="Pati A."/>
            <person name="Brambilla E."/>
            <person name="Chen A."/>
            <person name="Palaniappan K."/>
            <person name="Land M."/>
            <person name="Hauser L."/>
            <person name="Chang Y.J."/>
            <person name="Jeffries C.D."/>
            <person name="Rohde M."/>
            <person name="Sikorski J."/>
            <person name="Spring S."/>
            <person name="Goker M."/>
            <person name="Detter J.C."/>
            <person name="Woyke T."/>
            <person name="Bristow J."/>
            <person name="Eisen J.A."/>
            <person name="Markowitz V."/>
            <person name="Hugenholtz P."/>
            <person name="Kyrpides N.C."/>
            <person name="Klenk H.P."/>
        </authorList>
    </citation>
    <scope>NUCLEOTIDE SEQUENCE [LARGE SCALE GENOMIC DNA]</scope>
    <source>
        <strain evidence="18">DSM 12680 / TGB-C1</strain>
    </source>
</reference>
<evidence type="ECO:0000256" key="4">
    <source>
        <dbReference type="ARBA" id="ARBA00022490"/>
    </source>
</evidence>
<dbReference type="Gene3D" id="1.10.287.40">
    <property type="entry name" value="Serine-tRNA synthetase, tRNA binding domain"/>
    <property type="match status" value="1"/>
</dbReference>
<feature type="coiled-coil region" evidence="15">
    <location>
        <begin position="68"/>
        <end position="95"/>
    </location>
</feature>
<proteinExistence type="inferred from homology"/>
<dbReference type="GO" id="GO:0016260">
    <property type="term" value="P:selenocysteine biosynthetic process"/>
    <property type="evidence" value="ECO:0007669"/>
    <property type="project" value="UniProtKB-UniRule"/>
</dbReference>
<feature type="binding site" evidence="12">
    <location>
        <position position="384"/>
    </location>
    <ligand>
        <name>L-serine</name>
        <dbReference type="ChEBI" id="CHEBI:33384"/>
    </ligand>
</feature>
<keyword evidence="7 12" id="KW-0067">ATP-binding</keyword>
<dbReference type="InterPro" id="IPR033729">
    <property type="entry name" value="SerRS_core"/>
</dbReference>
<organism evidence="17 18">
    <name type="scientific">Syntrophothermus lipocalidus (strain DSM 12680 / TGB-C1)</name>
    <dbReference type="NCBI Taxonomy" id="643648"/>
    <lineage>
        <taxon>Bacteria</taxon>
        <taxon>Bacillati</taxon>
        <taxon>Bacillota</taxon>
        <taxon>Clostridia</taxon>
        <taxon>Eubacteriales</taxon>
        <taxon>Syntrophomonadaceae</taxon>
        <taxon>Syntrophothermus</taxon>
    </lineage>
</organism>
<dbReference type="SUPFAM" id="SSF46589">
    <property type="entry name" value="tRNA-binding arm"/>
    <property type="match status" value="1"/>
</dbReference>
<dbReference type="HOGENOM" id="CLU_023797_1_1_9"/>
<dbReference type="Pfam" id="PF00587">
    <property type="entry name" value="tRNA-synt_2b"/>
    <property type="match status" value="1"/>
</dbReference>
<feature type="binding site" evidence="13">
    <location>
        <position position="230"/>
    </location>
    <ligand>
        <name>L-serine</name>
        <dbReference type="ChEBI" id="CHEBI:33384"/>
    </ligand>
</feature>
<comment type="subunit">
    <text evidence="12">Homodimer. The tRNA molecule binds across the dimer.</text>
</comment>
<dbReference type="InterPro" id="IPR002314">
    <property type="entry name" value="aa-tRNA-synt_IIb"/>
</dbReference>
<dbReference type="InterPro" id="IPR042103">
    <property type="entry name" value="SerRS_1_N_sf"/>
</dbReference>
<accession>D7CIF4</accession>
<dbReference type="EMBL" id="CP002048">
    <property type="protein sequence ID" value="ADI00819.1"/>
    <property type="molecule type" value="Genomic_DNA"/>
</dbReference>
<dbReference type="InterPro" id="IPR015866">
    <property type="entry name" value="Ser-tRNA-synth_1_N"/>
</dbReference>
<evidence type="ECO:0000256" key="1">
    <source>
        <dbReference type="ARBA" id="ARBA00004496"/>
    </source>
</evidence>
<dbReference type="Pfam" id="PF02403">
    <property type="entry name" value="Seryl_tRNA_N"/>
    <property type="match status" value="1"/>
</dbReference>
<evidence type="ECO:0000256" key="12">
    <source>
        <dbReference type="HAMAP-Rule" id="MF_00176"/>
    </source>
</evidence>
<feature type="binding site" evidence="13">
    <location>
        <position position="261"/>
    </location>
    <ligand>
        <name>L-serine</name>
        <dbReference type="ChEBI" id="CHEBI:33384"/>
    </ligand>
</feature>
<keyword evidence="9 12" id="KW-0030">Aminoacyl-tRNA synthetase</keyword>
<dbReference type="Gene3D" id="3.30.930.10">
    <property type="entry name" value="Bira Bifunctional Protein, Domain 2"/>
    <property type="match status" value="1"/>
</dbReference>
<evidence type="ECO:0000256" key="6">
    <source>
        <dbReference type="ARBA" id="ARBA00022741"/>
    </source>
</evidence>
<dbReference type="NCBIfam" id="TIGR00414">
    <property type="entry name" value="serS"/>
    <property type="match status" value="1"/>
</dbReference>
<dbReference type="OrthoDB" id="9804647at2"/>
<dbReference type="GO" id="GO:0005737">
    <property type="term" value="C:cytoplasm"/>
    <property type="evidence" value="ECO:0007669"/>
    <property type="project" value="UniProtKB-SubCell"/>
</dbReference>
<dbReference type="UniPathway" id="UPA00906">
    <property type="reaction ID" value="UER00895"/>
</dbReference>
<keyword evidence="5 12" id="KW-0436">Ligase</keyword>
<dbReference type="InterPro" id="IPR010978">
    <property type="entry name" value="tRNA-bd_arm"/>
</dbReference>
<feature type="binding site" evidence="12">
    <location>
        <begin position="230"/>
        <end position="232"/>
    </location>
    <ligand>
        <name>L-serine</name>
        <dbReference type="ChEBI" id="CHEBI:33384"/>
    </ligand>
</feature>
<keyword evidence="18" id="KW-1185">Reference proteome</keyword>
<evidence type="ECO:0000259" key="16">
    <source>
        <dbReference type="PROSITE" id="PS50862"/>
    </source>
</evidence>
<dbReference type="CDD" id="cd00770">
    <property type="entry name" value="SerRS_core"/>
    <property type="match status" value="1"/>
</dbReference>
<evidence type="ECO:0000256" key="7">
    <source>
        <dbReference type="ARBA" id="ARBA00022840"/>
    </source>
</evidence>
<evidence type="ECO:0000256" key="10">
    <source>
        <dbReference type="ARBA" id="ARBA00047929"/>
    </source>
</evidence>
<comment type="caution">
    <text evidence="12">Lacks conserved residue(s) required for the propagation of feature annotation.</text>
</comment>
<dbReference type="GO" id="GO:0016740">
    <property type="term" value="F:transferase activity"/>
    <property type="evidence" value="ECO:0007669"/>
    <property type="project" value="UniProtKB-ARBA"/>
</dbReference>
<dbReference type="GO" id="GO:0006434">
    <property type="term" value="P:seryl-tRNA aminoacylation"/>
    <property type="evidence" value="ECO:0007669"/>
    <property type="project" value="UniProtKB-UniRule"/>
</dbReference>
<comment type="subcellular location">
    <subcellularLocation>
        <location evidence="1 12">Cytoplasm</location>
    </subcellularLocation>
</comment>
<comment type="catalytic activity">
    <reaction evidence="10 12">
        <text>tRNA(Sec) + L-serine + ATP = L-seryl-tRNA(Sec) + AMP + diphosphate + H(+)</text>
        <dbReference type="Rhea" id="RHEA:42580"/>
        <dbReference type="Rhea" id="RHEA-COMP:9742"/>
        <dbReference type="Rhea" id="RHEA-COMP:10128"/>
        <dbReference type="ChEBI" id="CHEBI:15378"/>
        <dbReference type="ChEBI" id="CHEBI:30616"/>
        <dbReference type="ChEBI" id="CHEBI:33019"/>
        <dbReference type="ChEBI" id="CHEBI:33384"/>
        <dbReference type="ChEBI" id="CHEBI:78442"/>
        <dbReference type="ChEBI" id="CHEBI:78533"/>
        <dbReference type="ChEBI" id="CHEBI:456215"/>
        <dbReference type="EC" id="6.1.1.11"/>
    </reaction>
</comment>
<comment type="pathway">
    <text evidence="2 12">Aminoacyl-tRNA biosynthesis; selenocysteinyl-tRNA(Sec) biosynthesis; L-seryl-tRNA(Sec) from L-serine and tRNA(Sec): step 1/1.</text>
</comment>
<dbReference type="InterPro" id="IPR002317">
    <property type="entry name" value="Ser-tRNA-ligase_type_1"/>
</dbReference>
<evidence type="ECO:0000313" key="17">
    <source>
        <dbReference type="EMBL" id="ADI00819.1"/>
    </source>
</evidence>
<sequence length="423" mass="47827">MLDPRLVRANPEMVEKALSARGIQGGLDQFLKLDKERRACQVRADELKNFRNQASVEVGRLKKEGKDTNELQARIREVGQEIKGLDDRMREIDEQLTEILLNIPNLPHESVPLGAGDADNVEVRRWGEPRKFDFEPQAHWDIGVALDILDFERAAKLSGARFTVYKGLGARLERALISFMLDLHVDKHGYREVFPPFMVTADCMVGTGQLPKFAEDMFKVEGRELYMVPTAEVPLTNLYREEILAAEQLPMYLTAYTACFRAEAGSHGRDTRGIIRQHQFNKVELVKITSPETSYEELEKLTRDAEEVLQLLGLPYRVMLLCTGDMGFSSAKTYDLEVWLPSYGEYKEISSCSNCGDFQARRANIRYRPEPNARPQFVHTLNGSGVAVGRTVAAILENYQQADSSVVVPEILRPYMGGIAVIR</sequence>
<keyword evidence="4 12" id="KW-0963">Cytoplasm</keyword>
<comment type="function">
    <text evidence="12">Catalyzes the attachment of serine to tRNA(Ser). Is also able to aminoacylate tRNA(Sec) with serine, to form the misacylated tRNA L-seryl-tRNA(Sec), which will be further converted into selenocysteinyl-tRNA(Sec).</text>
</comment>
<dbReference type="PROSITE" id="PS50862">
    <property type="entry name" value="AA_TRNA_LIGASE_II"/>
    <property type="match status" value="1"/>
</dbReference>
<comment type="similarity">
    <text evidence="3 12">Belongs to the class-II aminoacyl-tRNA synthetase family. Type-1 seryl-tRNA synthetase subfamily.</text>
</comment>
<comment type="catalytic activity">
    <reaction evidence="11 12">
        <text>tRNA(Ser) + L-serine + ATP = L-seryl-tRNA(Ser) + AMP + diphosphate + H(+)</text>
        <dbReference type="Rhea" id="RHEA:12292"/>
        <dbReference type="Rhea" id="RHEA-COMP:9669"/>
        <dbReference type="Rhea" id="RHEA-COMP:9703"/>
        <dbReference type="ChEBI" id="CHEBI:15378"/>
        <dbReference type="ChEBI" id="CHEBI:30616"/>
        <dbReference type="ChEBI" id="CHEBI:33019"/>
        <dbReference type="ChEBI" id="CHEBI:33384"/>
        <dbReference type="ChEBI" id="CHEBI:78442"/>
        <dbReference type="ChEBI" id="CHEBI:78533"/>
        <dbReference type="ChEBI" id="CHEBI:456215"/>
        <dbReference type="EC" id="6.1.1.11"/>
    </reaction>
</comment>
<evidence type="ECO:0000256" key="11">
    <source>
        <dbReference type="ARBA" id="ARBA00048823"/>
    </source>
</evidence>
<dbReference type="RefSeq" id="WP_013174223.1">
    <property type="nucleotide sequence ID" value="NC_014220.1"/>
</dbReference>
<keyword evidence="15" id="KW-0175">Coiled coil</keyword>
<evidence type="ECO:0000256" key="15">
    <source>
        <dbReference type="SAM" id="Coils"/>
    </source>
</evidence>
<evidence type="ECO:0000256" key="8">
    <source>
        <dbReference type="ARBA" id="ARBA00022917"/>
    </source>
</evidence>
<dbReference type="InterPro" id="IPR006195">
    <property type="entry name" value="aa-tRNA-synth_II"/>
</dbReference>
<dbReference type="KEGG" id="slp:Slip_0011"/>
<dbReference type="InterPro" id="IPR045864">
    <property type="entry name" value="aa-tRNA-synth_II/BPL/LPL"/>
</dbReference>
<dbReference type="STRING" id="643648.Slip_0011"/>